<dbReference type="AlphaFoldDB" id="H0EBB1"/>
<dbReference type="EMBL" id="AGUD01000306">
    <property type="protein sequence ID" value="EHN08987.1"/>
    <property type="molecule type" value="Genomic_DNA"/>
</dbReference>
<keyword evidence="2" id="KW-0812">Transmembrane</keyword>
<evidence type="ECO:0000313" key="4">
    <source>
        <dbReference type="Proteomes" id="UP000005143"/>
    </source>
</evidence>
<feature type="region of interest" description="Disordered" evidence="1">
    <location>
        <begin position="1"/>
        <end position="33"/>
    </location>
</feature>
<dbReference type="Proteomes" id="UP000005143">
    <property type="component" value="Unassembled WGS sequence"/>
</dbReference>
<accession>H0EBB1</accession>
<reference evidence="3 4" key="1">
    <citation type="journal article" date="2013" name="Biodegradation">
        <title>Quantitative proteomic analysis of ibuprofen-degrading Patulibacter sp. strain I11.</title>
        <authorList>
            <person name="Almeida B."/>
            <person name="Kjeldal H."/>
            <person name="Lolas I."/>
            <person name="Knudsen A.D."/>
            <person name="Carvalho G."/>
            <person name="Nielsen K.L."/>
            <person name="Barreto Crespo M.T."/>
            <person name="Stensballe A."/>
            <person name="Nielsen J.L."/>
        </authorList>
    </citation>
    <scope>NUCLEOTIDE SEQUENCE [LARGE SCALE GENOMIC DNA]</scope>
    <source>
        <strain evidence="3 4">I11</strain>
    </source>
</reference>
<feature type="transmembrane region" description="Helical" evidence="2">
    <location>
        <begin position="41"/>
        <end position="59"/>
    </location>
</feature>
<keyword evidence="2" id="KW-0472">Membrane</keyword>
<proteinExistence type="predicted"/>
<feature type="transmembrane region" description="Helical" evidence="2">
    <location>
        <begin position="65"/>
        <end position="83"/>
    </location>
</feature>
<keyword evidence="4" id="KW-1185">Reference proteome</keyword>
<name>H0EBB1_9ACTN</name>
<comment type="caution">
    <text evidence="3">The sequence shown here is derived from an EMBL/GenBank/DDBJ whole genome shotgun (WGS) entry which is preliminary data.</text>
</comment>
<organism evidence="3 4">
    <name type="scientific">Patulibacter medicamentivorans</name>
    <dbReference type="NCBI Taxonomy" id="1097667"/>
    <lineage>
        <taxon>Bacteria</taxon>
        <taxon>Bacillati</taxon>
        <taxon>Actinomycetota</taxon>
        <taxon>Thermoleophilia</taxon>
        <taxon>Solirubrobacterales</taxon>
        <taxon>Patulibacteraceae</taxon>
        <taxon>Patulibacter</taxon>
    </lineage>
</organism>
<evidence type="ECO:0000313" key="3">
    <source>
        <dbReference type="EMBL" id="EHN08987.1"/>
    </source>
</evidence>
<sequence length="104" mass="11342">MIESRGATGGRPGGSSQKNGGKPRGGGRVDPRLREPTWRSAFIRALIAAGIFVAVMLALKGNPVSVALTGVILLGLYTPFGFYTDRFFYRRRMAKLGQQDRTKK</sequence>
<protein>
    <submittedName>
        <fullName evidence="3">Uncharacterized protein</fullName>
    </submittedName>
</protein>
<evidence type="ECO:0000256" key="1">
    <source>
        <dbReference type="SAM" id="MobiDB-lite"/>
    </source>
</evidence>
<evidence type="ECO:0000256" key="2">
    <source>
        <dbReference type="SAM" id="Phobius"/>
    </source>
</evidence>
<gene>
    <name evidence="3" type="ORF">PAI11_41400</name>
</gene>
<keyword evidence="2" id="KW-1133">Transmembrane helix</keyword>